<dbReference type="InterPro" id="IPR003609">
    <property type="entry name" value="Pan_app"/>
</dbReference>
<sequence length="229" mass="26086">MLPKRIGLWIASLLSCASPLDATPLDVQIQHPLSNISIHPPEENISITEWLASASESLAIIERAFLPTAPRILTLNGWTMQGAESSCDRYSQLNESQCWQKCEQAAKCELVTFGTGKKTGFCCLHQLSEKTDNVRPVQARHWKLIYEEQPGLHRVEGQVYWGDKIRRFDVDQEEVCSLACLYNPDCNVAAYKKTRGVCFLMRNMDVPRNVWDSEYTTFFTEQQLKLLVS</sequence>
<proteinExistence type="predicted"/>
<keyword evidence="4" id="KW-1185">Reference proteome</keyword>
<dbReference type="Pfam" id="PF00024">
    <property type="entry name" value="PAN_1"/>
    <property type="match status" value="1"/>
</dbReference>
<dbReference type="EMBL" id="BDGG01000003">
    <property type="protein sequence ID" value="GAU95465.1"/>
    <property type="molecule type" value="Genomic_DNA"/>
</dbReference>
<evidence type="ECO:0000259" key="2">
    <source>
        <dbReference type="Pfam" id="PF00024"/>
    </source>
</evidence>
<dbReference type="AlphaFoldDB" id="A0A1D1V436"/>
<organism evidence="3 4">
    <name type="scientific">Ramazzottius varieornatus</name>
    <name type="common">Water bear</name>
    <name type="synonym">Tardigrade</name>
    <dbReference type="NCBI Taxonomy" id="947166"/>
    <lineage>
        <taxon>Eukaryota</taxon>
        <taxon>Metazoa</taxon>
        <taxon>Ecdysozoa</taxon>
        <taxon>Tardigrada</taxon>
        <taxon>Eutardigrada</taxon>
        <taxon>Parachela</taxon>
        <taxon>Hypsibioidea</taxon>
        <taxon>Ramazzottiidae</taxon>
        <taxon>Ramazzottius</taxon>
    </lineage>
</organism>
<dbReference type="Gene3D" id="3.50.4.10">
    <property type="entry name" value="Hepatocyte Growth Factor"/>
    <property type="match status" value="1"/>
</dbReference>
<dbReference type="OrthoDB" id="10046961at2759"/>
<feature type="chain" id="PRO_5008898012" description="Apple domain-containing protein" evidence="1">
    <location>
        <begin position="23"/>
        <end position="229"/>
    </location>
</feature>
<evidence type="ECO:0000313" key="3">
    <source>
        <dbReference type="EMBL" id="GAU95465.1"/>
    </source>
</evidence>
<reference evidence="3 4" key="1">
    <citation type="journal article" date="2016" name="Nat. Commun.">
        <title>Extremotolerant tardigrade genome and improved radiotolerance of human cultured cells by tardigrade-unique protein.</title>
        <authorList>
            <person name="Hashimoto T."/>
            <person name="Horikawa D.D."/>
            <person name="Saito Y."/>
            <person name="Kuwahara H."/>
            <person name="Kozuka-Hata H."/>
            <person name="Shin-I T."/>
            <person name="Minakuchi Y."/>
            <person name="Ohishi K."/>
            <person name="Motoyama A."/>
            <person name="Aizu T."/>
            <person name="Enomoto A."/>
            <person name="Kondo K."/>
            <person name="Tanaka S."/>
            <person name="Hara Y."/>
            <person name="Koshikawa S."/>
            <person name="Sagara H."/>
            <person name="Miura T."/>
            <person name="Yokobori S."/>
            <person name="Miyagawa K."/>
            <person name="Suzuki Y."/>
            <person name="Kubo T."/>
            <person name="Oyama M."/>
            <person name="Kohara Y."/>
            <person name="Fujiyama A."/>
            <person name="Arakawa K."/>
            <person name="Katayama T."/>
            <person name="Toyoda A."/>
            <person name="Kunieda T."/>
        </authorList>
    </citation>
    <scope>NUCLEOTIDE SEQUENCE [LARGE SCALE GENOMIC DNA]</scope>
    <source>
        <strain evidence="3 4">YOKOZUNA-1</strain>
    </source>
</reference>
<dbReference type="Proteomes" id="UP000186922">
    <property type="component" value="Unassembled WGS sequence"/>
</dbReference>
<feature type="signal peptide" evidence="1">
    <location>
        <begin position="1"/>
        <end position="22"/>
    </location>
</feature>
<evidence type="ECO:0000313" key="4">
    <source>
        <dbReference type="Proteomes" id="UP000186922"/>
    </source>
</evidence>
<accession>A0A1D1V436</accession>
<keyword evidence="1" id="KW-0732">Signal</keyword>
<feature type="domain" description="Apple" evidence="2">
    <location>
        <begin position="154"/>
        <end position="203"/>
    </location>
</feature>
<comment type="caution">
    <text evidence="3">The sequence shown here is derived from an EMBL/GenBank/DDBJ whole genome shotgun (WGS) entry which is preliminary data.</text>
</comment>
<protein>
    <recommendedName>
        <fullName evidence="2">Apple domain-containing protein</fullName>
    </recommendedName>
</protein>
<gene>
    <name evidence="3" type="primary">RvY_07077-1</name>
    <name evidence="3" type="synonym">RvY_07077.1</name>
    <name evidence="3" type="ORF">RvY_07077</name>
</gene>
<dbReference type="PROSITE" id="PS51257">
    <property type="entry name" value="PROKAR_LIPOPROTEIN"/>
    <property type="match status" value="1"/>
</dbReference>
<name>A0A1D1V436_RAMVA</name>
<evidence type="ECO:0000256" key="1">
    <source>
        <dbReference type="SAM" id="SignalP"/>
    </source>
</evidence>